<dbReference type="Ensembl" id="ENSACAT00000037520.1">
    <property type="protein sequence ID" value="ENSACAP00000038771.1"/>
    <property type="gene ID" value="ENSACAG00000034560.1"/>
</dbReference>
<protein>
    <submittedName>
        <fullName evidence="1">Uncharacterized protein</fullName>
    </submittedName>
</protein>
<reference evidence="1" key="2">
    <citation type="submission" date="2025-08" db="UniProtKB">
        <authorList>
            <consortium name="Ensembl"/>
        </authorList>
    </citation>
    <scope>IDENTIFICATION</scope>
</reference>
<organism evidence="1 2">
    <name type="scientific">Anolis carolinensis</name>
    <name type="common">Green anole</name>
    <name type="synonym">American chameleon</name>
    <dbReference type="NCBI Taxonomy" id="28377"/>
    <lineage>
        <taxon>Eukaryota</taxon>
        <taxon>Metazoa</taxon>
        <taxon>Chordata</taxon>
        <taxon>Craniata</taxon>
        <taxon>Vertebrata</taxon>
        <taxon>Euteleostomi</taxon>
        <taxon>Lepidosauria</taxon>
        <taxon>Squamata</taxon>
        <taxon>Bifurcata</taxon>
        <taxon>Unidentata</taxon>
        <taxon>Episquamata</taxon>
        <taxon>Toxicofera</taxon>
        <taxon>Iguania</taxon>
        <taxon>Dactyloidae</taxon>
        <taxon>Anolis</taxon>
    </lineage>
</organism>
<sequence length="64" mass="7232">TSCCLTPILNYELFVSRTACTRWLVTHLSRCIAKYFCPAAAVLSWIAGKAEQLKKNRSLHMDSL</sequence>
<evidence type="ECO:0000313" key="2">
    <source>
        <dbReference type="Proteomes" id="UP000001646"/>
    </source>
</evidence>
<evidence type="ECO:0000313" key="1">
    <source>
        <dbReference type="Ensembl" id="ENSACAP00000038771.1"/>
    </source>
</evidence>
<reference evidence="1" key="3">
    <citation type="submission" date="2025-09" db="UniProtKB">
        <authorList>
            <consortium name="Ensembl"/>
        </authorList>
    </citation>
    <scope>IDENTIFICATION</scope>
</reference>
<dbReference type="AlphaFoldDB" id="A0A803TU81"/>
<proteinExistence type="predicted"/>
<name>A0A803TU81_ANOCA</name>
<reference evidence="1 2" key="1">
    <citation type="submission" date="2009-12" db="EMBL/GenBank/DDBJ databases">
        <title>The Genome Sequence of Anolis carolinensis (Green Anole Lizard).</title>
        <authorList>
            <consortium name="The Genome Sequencing Platform"/>
            <person name="Di Palma F."/>
            <person name="Alfoldi J."/>
            <person name="Heiman D."/>
            <person name="Young S."/>
            <person name="Grabherr M."/>
            <person name="Johnson J."/>
            <person name="Lander E.S."/>
            <person name="Lindblad-Toh K."/>
        </authorList>
    </citation>
    <scope>NUCLEOTIDE SEQUENCE [LARGE SCALE GENOMIC DNA]</scope>
    <source>
        <strain evidence="1 2">JBL SC #1</strain>
    </source>
</reference>
<dbReference type="InParanoid" id="A0A803TU81"/>
<dbReference type="Proteomes" id="UP000001646">
    <property type="component" value="Chromosome 1"/>
</dbReference>
<keyword evidence="2" id="KW-1185">Reference proteome</keyword>
<accession>A0A803TU81</accession>